<evidence type="ECO:0000313" key="7">
    <source>
        <dbReference type="Proteomes" id="UP000735302"/>
    </source>
</evidence>
<dbReference type="SUPFAM" id="SSF55961">
    <property type="entry name" value="Bet v1-like"/>
    <property type="match status" value="1"/>
</dbReference>
<keyword evidence="2" id="KW-0445">Lipid transport</keyword>
<dbReference type="CDD" id="cd00177">
    <property type="entry name" value="START"/>
    <property type="match status" value="1"/>
</dbReference>
<dbReference type="EMBL" id="BLXT01007004">
    <property type="protein sequence ID" value="GFO35796.1"/>
    <property type="molecule type" value="Genomic_DNA"/>
</dbReference>
<accession>A0AAV4CVA8</accession>
<evidence type="ECO:0000313" key="6">
    <source>
        <dbReference type="EMBL" id="GFO35796.1"/>
    </source>
</evidence>
<dbReference type="InterPro" id="IPR043556">
    <property type="entry name" value="StARD5/6"/>
</dbReference>
<dbReference type="SMART" id="SM00234">
    <property type="entry name" value="START"/>
    <property type="match status" value="1"/>
</dbReference>
<dbReference type="GO" id="GO:0008289">
    <property type="term" value="F:lipid binding"/>
    <property type="evidence" value="ECO:0007669"/>
    <property type="project" value="UniProtKB-KW"/>
</dbReference>
<gene>
    <name evidence="6" type="ORF">PoB_006230100</name>
</gene>
<dbReference type="Pfam" id="PF01852">
    <property type="entry name" value="START"/>
    <property type="match status" value="1"/>
</dbReference>
<protein>
    <submittedName>
        <fullName evidence="6">Star-related lipid transfer protein 5-like</fullName>
    </submittedName>
</protein>
<evidence type="ECO:0000256" key="4">
    <source>
        <dbReference type="ARBA" id="ARBA00024750"/>
    </source>
</evidence>
<dbReference type="Proteomes" id="UP000735302">
    <property type="component" value="Unassembled WGS sequence"/>
</dbReference>
<dbReference type="PANTHER" id="PTHR46374">
    <property type="entry name" value="PROTEIN CBG07384"/>
    <property type="match status" value="1"/>
</dbReference>
<proteinExistence type="predicted"/>
<dbReference type="InterPro" id="IPR023393">
    <property type="entry name" value="START-like_dom_sf"/>
</dbReference>
<dbReference type="PRINTS" id="PR00978">
    <property type="entry name" value="STARPROTEIN"/>
</dbReference>
<evidence type="ECO:0000259" key="5">
    <source>
        <dbReference type="PROSITE" id="PS50848"/>
    </source>
</evidence>
<dbReference type="Gene3D" id="3.30.530.20">
    <property type="match status" value="1"/>
</dbReference>
<keyword evidence="3" id="KW-0446">Lipid-binding</keyword>
<feature type="domain" description="START" evidence="5">
    <location>
        <begin position="72"/>
        <end position="206"/>
    </location>
</feature>
<organism evidence="6 7">
    <name type="scientific">Plakobranchus ocellatus</name>
    <dbReference type="NCBI Taxonomy" id="259542"/>
    <lineage>
        <taxon>Eukaryota</taxon>
        <taxon>Metazoa</taxon>
        <taxon>Spiralia</taxon>
        <taxon>Lophotrochozoa</taxon>
        <taxon>Mollusca</taxon>
        <taxon>Gastropoda</taxon>
        <taxon>Heterobranchia</taxon>
        <taxon>Euthyneura</taxon>
        <taxon>Panpulmonata</taxon>
        <taxon>Sacoglossa</taxon>
        <taxon>Placobranchoidea</taxon>
        <taxon>Plakobranchidae</taxon>
        <taxon>Plakobranchus</taxon>
    </lineage>
</organism>
<dbReference type="InterPro" id="IPR002913">
    <property type="entry name" value="START_lipid-bd_dom"/>
</dbReference>
<dbReference type="GO" id="GO:0006869">
    <property type="term" value="P:lipid transport"/>
    <property type="evidence" value="ECO:0007669"/>
    <property type="project" value="UniProtKB-KW"/>
</dbReference>
<evidence type="ECO:0000256" key="3">
    <source>
        <dbReference type="ARBA" id="ARBA00023121"/>
    </source>
</evidence>
<comment type="function">
    <text evidence="4">May be involved in the intracellular transport of sterols or other lipids. May bind cholesterol or other sterols.</text>
</comment>
<dbReference type="AlphaFoldDB" id="A0AAV4CVA8"/>
<keyword evidence="7" id="KW-1185">Reference proteome</keyword>
<dbReference type="InterPro" id="IPR000799">
    <property type="entry name" value="StAR-like"/>
</dbReference>
<sequence length="206" mass="23446">MDYKKTVEDAKARGLGYLSDEDWKLCKSTEQFTIEMKASKNLSCNMLRMRITADAPLRLCQETITLIPGSRRGEWDPDVREIKLLENVDDQTFLFYVHTNSIGKGVISPREFVDVGRVEESEDQVLVYGCSVDHPAIASDEKYVRGVNGCWMHRITRKDGSTQVESIIESDMKGWIPSAMLNSTLPAVFGQAINNWMEFLKKEQKS</sequence>
<keyword evidence="1" id="KW-0813">Transport</keyword>
<dbReference type="PROSITE" id="PS50848">
    <property type="entry name" value="START"/>
    <property type="match status" value="1"/>
</dbReference>
<evidence type="ECO:0000256" key="1">
    <source>
        <dbReference type="ARBA" id="ARBA00022448"/>
    </source>
</evidence>
<dbReference type="PANTHER" id="PTHR46374:SF1">
    <property type="entry name" value="START DOMAIN-CONTAINING PROTEIN"/>
    <property type="match status" value="1"/>
</dbReference>
<comment type="caution">
    <text evidence="6">The sequence shown here is derived from an EMBL/GenBank/DDBJ whole genome shotgun (WGS) entry which is preliminary data.</text>
</comment>
<name>A0AAV4CVA8_9GAST</name>
<evidence type="ECO:0000256" key="2">
    <source>
        <dbReference type="ARBA" id="ARBA00023055"/>
    </source>
</evidence>
<reference evidence="6 7" key="1">
    <citation type="journal article" date="2021" name="Elife">
        <title>Chloroplast acquisition without the gene transfer in kleptoplastic sea slugs, Plakobranchus ocellatus.</title>
        <authorList>
            <person name="Maeda T."/>
            <person name="Takahashi S."/>
            <person name="Yoshida T."/>
            <person name="Shimamura S."/>
            <person name="Takaki Y."/>
            <person name="Nagai Y."/>
            <person name="Toyoda A."/>
            <person name="Suzuki Y."/>
            <person name="Arimoto A."/>
            <person name="Ishii H."/>
            <person name="Satoh N."/>
            <person name="Nishiyama T."/>
            <person name="Hasebe M."/>
            <person name="Maruyama T."/>
            <person name="Minagawa J."/>
            <person name="Obokata J."/>
            <person name="Shigenobu S."/>
        </authorList>
    </citation>
    <scope>NUCLEOTIDE SEQUENCE [LARGE SCALE GENOMIC DNA]</scope>
</reference>